<dbReference type="KEGG" id="ial:IALB_0084"/>
<dbReference type="AlphaFoldDB" id="I0AFP1"/>
<dbReference type="eggNOG" id="ENOG502Z9G2">
    <property type="taxonomic scope" value="Bacteria"/>
</dbReference>
<proteinExistence type="predicted"/>
<reference evidence="1 2" key="1">
    <citation type="journal article" date="2012" name="Front. Microbiol.">
        <title>Complete genome of Ignavibacterium album, a metabolically versatile, flagellated, facultative anaerobe from the phylum Chlorobi.</title>
        <authorList>
            <person name="Liu Z."/>
            <person name="Frigaard N.-U."/>
            <person name="Vogl K."/>
            <person name="Iino T."/>
            <person name="Ohkuma M."/>
            <person name="Overmann J."/>
            <person name="Bryant D.A."/>
        </authorList>
    </citation>
    <scope>NUCLEOTIDE SEQUENCE [LARGE SCALE GENOMIC DNA]</scope>
    <source>
        <strain evidence="2">DSM 19864 / JCM 16511 / NBRC 101810 / Mat9-16</strain>
    </source>
</reference>
<name>I0AFP1_IGNAJ</name>
<dbReference type="NCBIfam" id="NF045672">
    <property type="entry name" value="MCP_gp7_epsi_15"/>
    <property type="match status" value="1"/>
</dbReference>
<dbReference type="EMBL" id="CP003418">
    <property type="protein sequence ID" value="AFH47798.1"/>
    <property type="molecule type" value="Genomic_DNA"/>
</dbReference>
<sequence>MKLQQISANDTITQQVVAQMISRATVLEFAEFYPIVGNADYARKAATASGGQFRALDADYPANVITPAFANPTLKILGDKVQVDRAHERRGLDLASVRARELMNFAGNLGKQFQYYFFNGTVSSTQFNGLKAIVPSGQKITAATNGHSVPLGNDTTSKTAQQRFLELLDQLIQKIDGGAQVLFMNAFALSRLTTIAREFIQWQVNSFGVLLPYYNGIPIRNAGYDKNGALVIPQNETVGTSTDCTSIYAVRFGEGADLSIATNVGVEVKDLGLVGVHYVHSVEFDADLVLLNDLSVARLEGIRLP</sequence>
<evidence type="ECO:0008006" key="3">
    <source>
        <dbReference type="Google" id="ProtNLM"/>
    </source>
</evidence>
<dbReference type="STRING" id="945713.IALB_0084"/>
<dbReference type="Proteomes" id="UP000007394">
    <property type="component" value="Chromosome"/>
</dbReference>
<dbReference type="HOGENOM" id="CLU_876267_0_0_10"/>
<accession>I0AFP1</accession>
<evidence type="ECO:0000313" key="2">
    <source>
        <dbReference type="Proteomes" id="UP000007394"/>
    </source>
</evidence>
<dbReference type="PATRIC" id="fig|945713.3.peg.84"/>
<dbReference type="InterPro" id="IPR048813">
    <property type="entry name" value="GP7-like"/>
</dbReference>
<organism evidence="1 2">
    <name type="scientific">Ignavibacterium album (strain DSM 19864 / JCM 16511 / NBRC 101810 / Mat9-16)</name>
    <dbReference type="NCBI Taxonomy" id="945713"/>
    <lineage>
        <taxon>Bacteria</taxon>
        <taxon>Pseudomonadati</taxon>
        <taxon>Ignavibacteriota</taxon>
        <taxon>Ignavibacteria</taxon>
        <taxon>Ignavibacteriales</taxon>
        <taxon>Ignavibacteriaceae</taxon>
        <taxon>Ignavibacterium</taxon>
    </lineage>
</organism>
<dbReference type="OrthoDB" id="3514784at2"/>
<evidence type="ECO:0000313" key="1">
    <source>
        <dbReference type="EMBL" id="AFH47798.1"/>
    </source>
</evidence>
<dbReference type="RefSeq" id="WP_014558958.1">
    <property type="nucleotide sequence ID" value="NC_017464.1"/>
</dbReference>
<protein>
    <recommendedName>
        <fullName evidence="3">Major capsid protein</fullName>
    </recommendedName>
</protein>
<gene>
    <name evidence="1" type="ordered locus">IALB_0084</name>
</gene>
<keyword evidence="2" id="KW-1185">Reference proteome</keyword>